<dbReference type="EMBL" id="JAHWZX010000002">
    <property type="protein sequence ID" value="MBW4329785.1"/>
    <property type="molecule type" value="Genomic_DNA"/>
</dbReference>
<protein>
    <submittedName>
        <fullName evidence="1">Uncharacterized protein</fullName>
    </submittedName>
</protein>
<dbReference type="Proteomes" id="UP001197214">
    <property type="component" value="Unassembled WGS sequence"/>
</dbReference>
<proteinExistence type="predicted"/>
<evidence type="ECO:0000313" key="2">
    <source>
        <dbReference type="Proteomes" id="UP001197214"/>
    </source>
</evidence>
<organism evidence="1 2">
    <name type="scientific">Stakelama flava</name>
    <dbReference type="NCBI Taxonomy" id="2860338"/>
    <lineage>
        <taxon>Bacteria</taxon>
        <taxon>Pseudomonadati</taxon>
        <taxon>Pseudomonadota</taxon>
        <taxon>Alphaproteobacteria</taxon>
        <taxon>Sphingomonadales</taxon>
        <taxon>Sphingomonadaceae</taxon>
        <taxon>Stakelama</taxon>
    </lineage>
</organism>
<evidence type="ECO:0000313" key="1">
    <source>
        <dbReference type="EMBL" id="MBW4329785.1"/>
    </source>
</evidence>
<gene>
    <name evidence="1" type="ORF">KY084_02710</name>
</gene>
<sequence length="118" mass="13259">MTVHQRIIIRIPRVRDPRVTMLRERPVRWHEKKADHCQRAGEFVGAAITDAHSVDLMLRDGSRLRAKLGSDCPALDFYSGFYLAPGSDGKICADRDAIRSRAGGSCEIESFRRLVAAH</sequence>
<name>A0ABS6XHV1_9SPHN</name>
<accession>A0ABS6XHV1</accession>
<keyword evidence="2" id="KW-1185">Reference proteome</keyword>
<reference evidence="1 2" key="1">
    <citation type="submission" date="2021-07" db="EMBL/GenBank/DDBJ databases">
        <title>Stakelama flava sp. nov., a novel endophytic bacterium isolated from branch of Kandelia candel.</title>
        <authorList>
            <person name="Tuo L."/>
        </authorList>
    </citation>
    <scope>NUCLEOTIDE SEQUENCE [LARGE SCALE GENOMIC DNA]</scope>
    <source>
        <strain evidence="1 2">CBK3Z-3</strain>
    </source>
</reference>
<comment type="caution">
    <text evidence="1">The sequence shown here is derived from an EMBL/GenBank/DDBJ whole genome shotgun (WGS) entry which is preliminary data.</text>
</comment>